<accession>A0AAV1QAX1</accession>
<comment type="caution">
    <text evidence="3">The sequence shown here is derived from an EMBL/GenBank/DDBJ whole genome shotgun (WGS) entry which is preliminary data.</text>
</comment>
<evidence type="ECO:0000313" key="4">
    <source>
        <dbReference type="Proteomes" id="UP001314229"/>
    </source>
</evidence>
<reference evidence="3 4" key="1">
    <citation type="submission" date="2024-01" db="EMBL/GenBank/DDBJ databases">
        <authorList>
            <person name="Alioto T."/>
            <person name="Alioto T."/>
            <person name="Gomez Garrido J."/>
        </authorList>
    </citation>
    <scope>NUCLEOTIDE SEQUENCE [LARGE SCALE GENOMIC DNA]</scope>
</reference>
<protein>
    <submittedName>
        <fullName evidence="3">Uncharacterized protein</fullName>
    </submittedName>
</protein>
<dbReference type="AlphaFoldDB" id="A0AAV1QAX1"/>
<feature type="compositionally biased region" description="Polar residues" evidence="2">
    <location>
        <begin position="8"/>
        <end position="27"/>
    </location>
</feature>
<evidence type="ECO:0000313" key="3">
    <source>
        <dbReference type="EMBL" id="CAK6981176.1"/>
    </source>
</evidence>
<feature type="region of interest" description="Disordered" evidence="2">
    <location>
        <begin position="1"/>
        <end position="27"/>
    </location>
</feature>
<organism evidence="3 4">
    <name type="scientific">Scomber scombrus</name>
    <name type="common">Atlantic mackerel</name>
    <name type="synonym">Scomber vernalis</name>
    <dbReference type="NCBI Taxonomy" id="13677"/>
    <lineage>
        <taxon>Eukaryota</taxon>
        <taxon>Metazoa</taxon>
        <taxon>Chordata</taxon>
        <taxon>Craniata</taxon>
        <taxon>Vertebrata</taxon>
        <taxon>Euteleostomi</taxon>
        <taxon>Actinopterygii</taxon>
        <taxon>Neopterygii</taxon>
        <taxon>Teleostei</taxon>
        <taxon>Neoteleostei</taxon>
        <taxon>Acanthomorphata</taxon>
        <taxon>Pelagiaria</taxon>
        <taxon>Scombriformes</taxon>
        <taxon>Scombridae</taxon>
        <taxon>Scomber</taxon>
    </lineage>
</organism>
<keyword evidence="4" id="KW-1185">Reference proteome</keyword>
<name>A0AAV1QAX1_SCOSC</name>
<keyword evidence="1" id="KW-0175">Coiled coil</keyword>
<feature type="coiled-coil region" evidence="1">
    <location>
        <begin position="65"/>
        <end position="127"/>
    </location>
</feature>
<dbReference type="EMBL" id="CAWUFR010000783">
    <property type="protein sequence ID" value="CAK6981176.1"/>
    <property type="molecule type" value="Genomic_DNA"/>
</dbReference>
<evidence type="ECO:0000256" key="1">
    <source>
        <dbReference type="SAM" id="Coils"/>
    </source>
</evidence>
<sequence length="130" mass="14276">MPRKKNQAADNSEPGQTDGAQAGVSTVADTGTDASLLALREAVDDITANISRVIDEKLGPLSELLKTQREELDSHGKRLTEVEERISALEDTTDPVGGKMKELEKMVSELSERADDLENRGRRKNRALKF</sequence>
<proteinExistence type="predicted"/>
<evidence type="ECO:0000256" key="2">
    <source>
        <dbReference type="SAM" id="MobiDB-lite"/>
    </source>
</evidence>
<dbReference type="SUPFAM" id="SSF57997">
    <property type="entry name" value="Tropomyosin"/>
    <property type="match status" value="1"/>
</dbReference>
<gene>
    <name evidence="3" type="ORF">FSCOSCO3_A002999</name>
</gene>
<dbReference type="Gene3D" id="1.20.5.340">
    <property type="match status" value="1"/>
</dbReference>
<dbReference type="Proteomes" id="UP001314229">
    <property type="component" value="Unassembled WGS sequence"/>
</dbReference>